<evidence type="ECO:0000313" key="4">
    <source>
        <dbReference type="Proteomes" id="UP000806285"/>
    </source>
</evidence>
<comment type="caution">
    <text evidence="3">The sequence shown here is derived from an EMBL/GenBank/DDBJ whole genome shotgun (WGS) entry which is preliminary data.</text>
</comment>
<gene>
    <name evidence="3" type="ORF">IM787_12460</name>
</gene>
<dbReference type="EMBL" id="JADDIV010000003">
    <property type="protein sequence ID" value="MBE7368363.1"/>
    <property type="molecule type" value="Genomic_DNA"/>
</dbReference>
<feature type="compositionally biased region" description="Low complexity" evidence="1">
    <location>
        <begin position="180"/>
        <end position="195"/>
    </location>
</feature>
<accession>A0ABR9S4B7</accession>
<feature type="signal peptide" evidence="2">
    <location>
        <begin position="1"/>
        <end position="20"/>
    </location>
</feature>
<evidence type="ECO:0008006" key="5">
    <source>
        <dbReference type="Google" id="ProtNLM"/>
    </source>
</evidence>
<evidence type="ECO:0000256" key="1">
    <source>
        <dbReference type="SAM" id="MobiDB-lite"/>
    </source>
</evidence>
<sequence length="195" mass="20728">MKKTLLILALAAAASASVQAQSTPAKKELVARILKIQQPAIDNMARGLVTEPLGPLMESAEFALQQRVAADKRETVAKEIQADAKKYADETTAIVRDRANKLAPTTIGPMLEEKFTEDELKQVVTMLESPVLAKFQAAGGDIQRALVEKVVAETRSQVEPRLKALEASMAKRLGVPPPNAAGSAPAAGAKPAPKK</sequence>
<feature type="region of interest" description="Disordered" evidence="1">
    <location>
        <begin position="173"/>
        <end position="195"/>
    </location>
</feature>
<keyword evidence="2" id="KW-0732">Signal</keyword>
<reference evidence="3 4" key="1">
    <citation type="submission" date="2020-10" db="EMBL/GenBank/DDBJ databases">
        <title>Ramlibacter sp. HM2 16S ribosomal RNA gene Genome sequencing and assembly.</title>
        <authorList>
            <person name="Kang M."/>
        </authorList>
    </citation>
    <scope>NUCLEOTIDE SEQUENCE [LARGE SCALE GENOMIC DNA]</scope>
    <source>
        <strain evidence="3 4">HM2</strain>
    </source>
</reference>
<feature type="chain" id="PRO_5045835272" description="DUF2059 domain-containing protein" evidence="2">
    <location>
        <begin position="21"/>
        <end position="195"/>
    </location>
</feature>
<dbReference type="Proteomes" id="UP000806285">
    <property type="component" value="Unassembled WGS sequence"/>
</dbReference>
<name>A0ABR9S4B7_9BURK</name>
<evidence type="ECO:0000256" key="2">
    <source>
        <dbReference type="SAM" id="SignalP"/>
    </source>
</evidence>
<keyword evidence="4" id="KW-1185">Reference proteome</keyword>
<proteinExistence type="predicted"/>
<organism evidence="3 4">
    <name type="scientific">Ramlibacter pallidus</name>
    <dbReference type="NCBI Taxonomy" id="2780087"/>
    <lineage>
        <taxon>Bacteria</taxon>
        <taxon>Pseudomonadati</taxon>
        <taxon>Pseudomonadota</taxon>
        <taxon>Betaproteobacteria</taxon>
        <taxon>Burkholderiales</taxon>
        <taxon>Comamonadaceae</taxon>
        <taxon>Ramlibacter</taxon>
    </lineage>
</organism>
<protein>
    <recommendedName>
        <fullName evidence="5">DUF2059 domain-containing protein</fullName>
    </recommendedName>
</protein>
<evidence type="ECO:0000313" key="3">
    <source>
        <dbReference type="EMBL" id="MBE7368363.1"/>
    </source>
</evidence>
<dbReference type="RefSeq" id="WP_193676958.1">
    <property type="nucleotide sequence ID" value="NZ_JADDIV010000003.1"/>
</dbReference>